<dbReference type="Proteomes" id="UP000324767">
    <property type="component" value="Unassembled WGS sequence"/>
</dbReference>
<evidence type="ECO:0000313" key="1">
    <source>
        <dbReference type="EMBL" id="KAA6410335.1"/>
    </source>
</evidence>
<organism evidence="1 2">
    <name type="scientific">Lasallia pustulata</name>
    <dbReference type="NCBI Taxonomy" id="136370"/>
    <lineage>
        <taxon>Eukaryota</taxon>
        <taxon>Fungi</taxon>
        <taxon>Dikarya</taxon>
        <taxon>Ascomycota</taxon>
        <taxon>Pezizomycotina</taxon>
        <taxon>Lecanoromycetes</taxon>
        <taxon>OSLEUM clade</taxon>
        <taxon>Umbilicariomycetidae</taxon>
        <taxon>Umbilicariales</taxon>
        <taxon>Umbilicariaceae</taxon>
        <taxon>Lasallia</taxon>
    </lineage>
</organism>
<sequence length="100" mass="11145">MHSNLMVLLDIERPSHLFLDPRCAIAALRVFFICCPLALTHHSTGTSEGPIPYEPFGSQIACRTDVLPSQKITSSNRVWSSLPEESLLLQFHIRSNKKAG</sequence>
<reference evidence="1 2" key="1">
    <citation type="submission" date="2019-09" db="EMBL/GenBank/DDBJ databases">
        <title>The hologenome of the rock-dwelling lichen Lasallia pustulata.</title>
        <authorList>
            <person name="Greshake Tzovaras B."/>
            <person name="Segers F."/>
            <person name="Bicker A."/>
            <person name="Dal Grande F."/>
            <person name="Otte J."/>
            <person name="Hankeln T."/>
            <person name="Schmitt I."/>
            <person name="Ebersberger I."/>
        </authorList>
    </citation>
    <scope>NUCLEOTIDE SEQUENCE [LARGE SCALE GENOMIC DNA]</scope>
    <source>
        <strain evidence="1">A1-1</strain>
    </source>
</reference>
<dbReference type="EMBL" id="VXIT01000009">
    <property type="protein sequence ID" value="KAA6410335.1"/>
    <property type="molecule type" value="Genomic_DNA"/>
</dbReference>
<name>A0A5M8PLJ3_9LECA</name>
<gene>
    <name evidence="1" type="ORF">FRX48_05756</name>
</gene>
<proteinExistence type="predicted"/>
<dbReference type="AlphaFoldDB" id="A0A5M8PLJ3"/>
<accession>A0A5M8PLJ3</accession>
<evidence type="ECO:0000313" key="2">
    <source>
        <dbReference type="Proteomes" id="UP000324767"/>
    </source>
</evidence>
<comment type="caution">
    <text evidence="1">The sequence shown here is derived from an EMBL/GenBank/DDBJ whole genome shotgun (WGS) entry which is preliminary data.</text>
</comment>
<protein>
    <submittedName>
        <fullName evidence="1">Uncharacterized protein</fullName>
    </submittedName>
</protein>